<evidence type="ECO:0000256" key="2">
    <source>
        <dbReference type="ARBA" id="ARBA00005417"/>
    </source>
</evidence>
<name>A0A7X6DG02_9BURK</name>
<protein>
    <submittedName>
        <fullName evidence="9">ABC transporter ATP-binding protein</fullName>
    </submittedName>
</protein>
<evidence type="ECO:0000259" key="8">
    <source>
        <dbReference type="PROSITE" id="PS50893"/>
    </source>
</evidence>
<keyword evidence="3" id="KW-0813">Transport</keyword>
<evidence type="ECO:0000256" key="3">
    <source>
        <dbReference type="ARBA" id="ARBA00022448"/>
    </source>
</evidence>
<dbReference type="GO" id="GO:0016887">
    <property type="term" value="F:ATP hydrolysis activity"/>
    <property type="evidence" value="ECO:0007669"/>
    <property type="project" value="InterPro"/>
</dbReference>
<evidence type="ECO:0000256" key="1">
    <source>
        <dbReference type="ARBA" id="ARBA00004417"/>
    </source>
</evidence>
<dbReference type="AlphaFoldDB" id="A0A7X6DG02"/>
<feature type="domain" description="ABC transporter" evidence="8">
    <location>
        <begin position="7"/>
        <end position="255"/>
    </location>
</feature>
<dbReference type="InterPro" id="IPR050388">
    <property type="entry name" value="ABC_Ni/Peptide_Import"/>
</dbReference>
<comment type="caution">
    <text evidence="9">The sequence shown here is derived from an EMBL/GenBank/DDBJ whole genome shotgun (WGS) entry which is preliminary data.</text>
</comment>
<sequence length="333" mass="35831">MNPGPVLAVEGLTTRFRTRRGTVTAVDGVSFSVGRGETLGLVGESGSGKSVTAMSILRLVASPGRIEGGSVMLNGTDLLQLDEEQMRERRSTQAALVFQNPMTALNPVFTVGWQLGETLRAHGRGDASSPAVLQALRDVGMPDPERQAASFPHQMSGGMRQRVVIAMGMLNEPQLLIADEPTTALDVTIQAQVLDLMKQLTHDHGTALLLITHNMGVIARMCDRVAVMYAGEIVEEAPVDELFGNARHPYTAGLLQSIPRVDQPRGKLPTLPGAPPDMSALPGGCRFRDRCPRAQERCLSHPPLAEVGPRHSARCWLAQDAAEFETMEMSDAA</sequence>
<evidence type="ECO:0000256" key="7">
    <source>
        <dbReference type="ARBA" id="ARBA00023136"/>
    </source>
</evidence>
<evidence type="ECO:0000256" key="4">
    <source>
        <dbReference type="ARBA" id="ARBA00022475"/>
    </source>
</evidence>
<dbReference type="GO" id="GO:0055085">
    <property type="term" value="P:transmembrane transport"/>
    <property type="evidence" value="ECO:0007669"/>
    <property type="project" value="UniProtKB-ARBA"/>
</dbReference>
<dbReference type="SUPFAM" id="SSF52540">
    <property type="entry name" value="P-loop containing nucleoside triphosphate hydrolases"/>
    <property type="match status" value="1"/>
</dbReference>
<evidence type="ECO:0000256" key="6">
    <source>
        <dbReference type="ARBA" id="ARBA00022840"/>
    </source>
</evidence>
<dbReference type="RefSeq" id="WP_168107445.1">
    <property type="nucleotide sequence ID" value="NZ_VTOX01000003.1"/>
</dbReference>
<reference evidence="9 10" key="1">
    <citation type="journal article" date="2020" name="Nature">
        <title>Bacterial chemolithoautotrophy via manganese oxidation.</title>
        <authorList>
            <person name="Yu H."/>
            <person name="Leadbetter J.R."/>
        </authorList>
    </citation>
    <scope>NUCLEOTIDE SEQUENCE [LARGE SCALE GENOMIC DNA]</scope>
    <source>
        <strain evidence="9 10">RBP-1</strain>
    </source>
</reference>
<dbReference type="InterPro" id="IPR027417">
    <property type="entry name" value="P-loop_NTPase"/>
</dbReference>
<evidence type="ECO:0000256" key="5">
    <source>
        <dbReference type="ARBA" id="ARBA00022741"/>
    </source>
</evidence>
<evidence type="ECO:0000313" key="10">
    <source>
        <dbReference type="Proteomes" id="UP000521868"/>
    </source>
</evidence>
<comment type="subcellular location">
    <subcellularLocation>
        <location evidence="1">Cell inner membrane</location>
        <topology evidence="1">Peripheral membrane protein</topology>
    </subcellularLocation>
</comment>
<dbReference type="NCBIfam" id="TIGR01727">
    <property type="entry name" value="oligo_HPY"/>
    <property type="match status" value="1"/>
</dbReference>
<keyword evidence="10" id="KW-1185">Reference proteome</keyword>
<dbReference type="InterPro" id="IPR017871">
    <property type="entry name" value="ABC_transporter-like_CS"/>
</dbReference>
<dbReference type="FunFam" id="3.40.50.300:FF:000016">
    <property type="entry name" value="Oligopeptide ABC transporter ATP-binding component"/>
    <property type="match status" value="1"/>
</dbReference>
<organism evidence="9 10">
    <name type="scientific">Ramlibacter lithotrophicus</name>
    <dbReference type="NCBI Taxonomy" id="2606681"/>
    <lineage>
        <taxon>Bacteria</taxon>
        <taxon>Pseudomonadati</taxon>
        <taxon>Pseudomonadota</taxon>
        <taxon>Betaproteobacteria</taxon>
        <taxon>Burkholderiales</taxon>
        <taxon>Comamonadaceae</taxon>
        <taxon>Ramlibacter</taxon>
    </lineage>
</organism>
<keyword evidence="7" id="KW-0472">Membrane</keyword>
<dbReference type="PROSITE" id="PS50893">
    <property type="entry name" value="ABC_TRANSPORTER_2"/>
    <property type="match status" value="1"/>
</dbReference>
<keyword evidence="4" id="KW-1003">Cell membrane</keyword>
<accession>A0A7X6DG02</accession>
<dbReference type="CDD" id="cd03257">
    <property type="entry name" value="ABC_NikE_OppD_transporters"/>
    <property type="match status" value="1"/>
</dbReference>
<dbReference type="PANTHER" id="PTHR43297">
    <property type="entry name" value="OLIGOPEPTIDE TRANSPORT ATP-BINDING PROTEIN APPD"/>
    <property type="match status" value="1"/>
</dbReference>
<dbReference type="Gene3D" id="3.40.50.300">
    <property type="entry name" value="P-loop containing nucleotide triphosphate hydrolases"/>
    <property type="match status" value="1"/>
</dbReference>
<dbReference type="InterPro" id="IPR003593">
    <property type="entry name" value="AAA+_ATPase"/>
</dbReference>
<dbReference type="GO" id="GO:0015833">
    <property type="term" value="P:peptide transport"/>
    <property type="evidence" value="ECO:0007669"/>
    <property type="project" value="InterPro"/>
</dbReference>
<gene>
    <name evidence="9" type="ORF">RAMLITH_10920</name>
</gene>
<keyword evidence="5" id="KW-0547">Nucleotide-binding</keyword>
<dbReference type="InterPro" id="IPR013563">
    <property type="entry name" value="Oligopep_ABC_C"/>
</dbReference>
<dbReference type="InterPro" id="IPR003439">
    <property type="entry name" value="ABC_transporter-like_ATP-bd"/>
</dbReference>
<dbReference type="GO" id="GO:0005524">
    <property type="term" value="F:ATP binding"/>
    <property type="evidence" value="ECO:0007669"/>
    <property type="project" value="UniProtKB-KW"/>
</dbReference>
<dbReference type="SMART" id="SM00382">
    <property type="entry name" value="AAA"/>
    <property type="match status" value="1"/>
</dbReference>
<dbReference type="EMBL" id="VTOX01000003">
    <property type="protein sequence ID" value="NKE66333.1"/>
    <property type="molecule type" value="Genomic_DNA"/>
</dbReference>
<dbReference type="PANTHER" id="PTHR43297:SF2">
    <property type="entry name" value="DIPEPTIDE TRANSPORT ATP-BINDING PROTEIN DPPD"/>
    <property type="match status" value="1"/>
</dbReference>
<dbReference type="Pfam" id="PF00005">
    <property type="entry name" value="ABC_tran"/>
    <property type="match status" value="1"/>
</dbReference>
<evidence type="ECO:0000313" key="9">
    <source>
        <dbReference type="EMBL" id="NKE66333.1"/>
    </source>
</evidence>
<keyword evidence="6 9" id="KW-0067">ATP-binding</keyword>
<comment type="similarity">
    <text evidence="2">Belongs to the ABC transporter superfamily.</text>
</comment>
<dbReference type="PROSITE" id="PS00211">
    <property type="entry name" value="ABC_TRANSPORTER_1"/>
    <property type="match status" value="1"/>
</dbReference>
<dbReference type="Proteomes" id="UP000521868">
    <property type="component" value="Unassembled WGS sequence"/>
</dbReference>
<dbReference type="Pfam" id="PF08352">
    <property type="entry name" value="oligo_HPY"/>
    <property type="match status" value="1"/>
</dbReference>
<dbReference type="GO" id="GO:0005886">
    <property type="term" value="C:plasma membrane"/>
    <property type="evidence" value="ECO:0007669"/>
    <property type="project" value="UniProtKB-SubCell"/>
</dbReference>
<proteinExistence type="inferred from homology"/>